<reference evidence="2 3" key="1">
    <citation type="submission" date="2018-10" db="EMBL/GenBank/DDBJ databases">
        <title>Genomic Encyclopedia of Archaeal and Bacterial Type Strains, Phase II (KMG-II): from individual species to whole genera.</title>
        <authorList>
            <person name="Goeker M."/>
        </authorList>
    </citation>
    <scope>NUCLEOTIDE SEQUENCE [LARGE SCALE GENOMIC DNA]</scope>
    <source>
        <strain evidence="2 3">DSM 19727</strain>
    </source>
</reference>
<evidence type="ECO:0008006" key="4">
    <source>
        <dbReference type="Google" id="ProtNLM"/>
    </source>
</evidence>
<keyword evidence="1" id="KW-1133">Transmembrane helix</keyword>
<keyword evidence="1" id="KW-0812">Transmembrane</keyword>
<dbReference type="AlphaFoldDB" id="A0A3M0A2R8"/>
<gene>
    <name evidence="2" type="ORF">BC961_0979</name>
</gene>
<proteinExistence type="predicted"/>
<keyword evidence="1" id="KW-0472">Membrane</keyword>
<name>A0A3M0A2R8_9FLAO</name>
<protein>
    <recommendedName>
        <fullName evidence="4">Outer membrane protein with beta-barrel domain</fullName>
    </recommendedName>
</protein>
<feature type="transmembrane region" description="Helical" evidence="1">
    <location>
        <begin position="46"/>
        <end position="68"/>
    </location>
</feature>
<evidence type="ECO:0000313" key="2">
    <source>
        <dbReference type="EMBL" id="RMA76998.1"/>
    </source>
</evidence>
<organism evidence="2 3">
    <name type="scientific">Flavobacterium weaverense</name>
    <dbReference type="NCBI Taxonomy" id="271156"/>
    <lineage>
        <taxon>Bacteria</taxon>
        <taxon>Pseudomonadati</taxon>
        <taxon>Bacteroidota</taxon>
        <taxon>Flavobacteriia</taxon>
        <taxon>Flavobacteriales</taxon>
        <taxon>Flavobacteriaceae</taxon>
        <taxon>Flavobacterium</taxon>
    </lineage>
</organism>
<dbReference type="Proteomes" id="UP000280368">
    <property type="component" value="Unassembled WGS sequence"/>
</dbReference>
<keyword evidence="3" id="KW-1185">Reference proteome</keyword>
<dbReference type="RefSeq" id="WP_170151287.1">
    <property type="nucleotide sequence ID" value="NZ_CBCSGA010000001.1"/>
</dbReference>
<dbReference type="EMBL" id="REFH01000008">
    <property type="protein sequence ID" value="RMA76998.1"/>
    <property type="molecule type" value="Genomic_DNA"/>
</dbReference>
<comment type="caution">
    <text evidence="2">The sequence shown here is derived from an EMBL/GenBank/DDBJ whole genome shotgun (WGS) entry which is preliminary data.</text>
</comment>
<evidence type="ECO:0000256" key="1">
    <source>
        <dbReference type="SAM" id="Phobius"/>
    </source>
</evidence>
<sequence length="469" mass="52184">MKNNKNIDRLFQERFKDFETEPNNQTWSTIQARLNDQKKERKIIPFWFKLAGIAAAFIVGFFALNTFFSTTIIPENKIVLDPAAIKSSIDTSGSASESLKDNIKSTSIQKNSIIVVNQTKNLEKDEKETATTLQEKIIYGKKTNQASATIYFGKNNPSLGTVTATKLEGKINTLNSENSEKILDQNSENILGNKKGNLATAKTEFNELKTSNEELPNELETILKLKEKKDINVVAEKKSKWEITPNISAMYPNAKVANLDPQFSENAKSTENSIGFGIGVNYAVSKRVTIRSGINKFTLGFNTNNVTYSPGLKNTYLANVSYTTNAMIEVNNAASANSLMTFEKDLQKTNTGTINQKMGYYEVPLEISYIILNKKLGISVIGGISTLFLDENKISLISPETNLKLGEANNLNTVNFSSNIGLGFKYKFVKSFQLNFEPVIKYQLNTFSNNSGNTKPLIIGLYSGISYHF</sequence>
<evidence type="ECO:0000313" key="3">
    <source>
        <dbReference type="Proteomes" id="UP000280368"/>
    </source>
</evidence>
<accession>A0A3M0A2R8</accession>